<sequence length="71" mass="7726">MPISEKGLLDGPLQREDLRHCSSVSSDRISCGAGRNSRGLRQVQFLRFGRGVIRGLSDGNRSVESGVVLKN</sequence>
<organism evidence="1 2">
    <name type="scientific">Dendrobium nobile</name>
    <name type="common">Orchid</name>
    <dbReference type="NCBI Taxonomy" id="94219"/>
    <lineage>
        <taxon>Eukaryota</taxon>
        <taxon>Viridiplantae</taxon>
        <taxon>Streptophyta</taxon>
        <taxon>Embryophyta</taxon>
        <taxon>Tracheophyta</taxon>
        <taxon>Spermatophyta</taxon>
        <taxon>Magnoliopsida</taxon>
        <taxon>Liliopsida</taxon>
        <taxon>Asparagales</taxon>
        <taxon>Orchidaceae</taxon>
        <taxon>Epidendroideae</taxon>
        <taxon>Malaxideae</taxon>
        <taxon>Dendrobiinae</taxon>
        <taxon>Dendrobium</taxon>
    </lineage>
</organism>
<keyword evidence="2" id="KW-1185">Reference proteome</keyword>
<reference evidence="1" key="1">
    <citation type="journal article" date="2022" name="Front. Genet.">
        <title>Chromosome-Scale Assembly of the Dendrobium nobile Genome Provides Insights Into the Molecular Mechanism of the Biosynthesis of the Medicinal Active Ingredient of Dendrobium.</title>
        <authorList>
            <person name="Xu Q."/>
            <person name="Niu S.-C."/>
            <person name="Li K.-L."/>
            <person name="Zheng P.-J."/>
            <person name="Zhang X.-J."/>
            <person name="Jia Y."/>
            <person name="Liu Y."/>
            <person name="Niu Y.-X."/>
            <person name="Yu L.-H."/>
            <person name="Chen D.-F."/>
            <person name="Zhang G.-Q."/>
        </authorList>
    </citation>
    <scope>NUCLEOTIDE SEQUENCE</scope>
    <source>
        <tissue evidence="1">Leaf</tissue>
    </source>
</reference>
<evidence type="ECO:0000313" key="2">
    <source>
        <dbReference type="Proteomes" id="UP000829196"/>
    </source>
</evidence>
<protein>
    <submittedName>
        <fullName evidence="1">Uncharacterized protein</fullName>
    </submittedName>
</protein>
<dbReference type="Proteomes" id="UP000829196">
    <property type="component" value="Unassembled WGS sequence"/>
</dbReference>
<accession>A0A8T3A3G9</accession>
<dbReference type="EMBL" id="JAGYWB010000019">
    <property type="protein sequence ID" value="KAI0488968.1"/>
    <property type="molecule type" value="Genomic_DNA"/>
</dbReference>
<evidence type="ECO:0000313" key="1">
    <source>
        <dbReference type="EMBL" id="KAI0488968.1"/>
    </source>
</evidence>
<dbReference type="AlphaFoldDB" id="A0A8T3A3G9"/>
<comment type="caution">
    <text evidence="1">The sequence shown here is derived from an EMBL/GenBank/DDBJ whole genome shotgun (WGS) entry which is preliminary data.</text>
</comment>
<gene>
    <name evidence="1" type="ORF">KFK09_028809</name>
</gene>
<name>A0A8T3A3G9_DENNO</name>
<proteinExistence type="predicted"/>